<dbReference type="GO" id="GO:0046688">
    <property type="term" value="P:response to copper ion"/>
    <property type="evidence" value="ECO:0007669"/>
    <property type="project" value="InterPro"/>
</dbReference>
<keyword evidence="6" id="KW-0472">Membrane</keyword>
<keyword evidence="6" id="KW-1133">Transmembrane helix</keyword>
<dbReference type="GO" id="GO:0005886">
    <property type="term" value="C:plasma membrane"/>
    <property type="evidence" value="ECO:0007669"/>
    <property type="project" value="TreeGrafter"/>
</dbReference>
<gene>
    <name evidence="9" type="ORF">DT065_07770</name>
</gene>
<dbReference type="PANTHER" id="PTHR34820">
    <property type="entry name" value="INNER MEMBRANE PROTEIN YEBZ"/>
    <property type="match status" value="1"/>
</dbReference>
<dbReference type="Gene3D" id="2.60.40.1220">
    <property type="match status" value="1"/>
</dbReference>
<keyword evidence="4" id="KW-0186">Copper</keyword>
<dbReference type="GO" id="GO:0006825">
    <property type="term" value="P:copper ion transport"/>
    <property type="evidence" value="ECO:0007669"/>
    <property type="project" value="InterPro"/>
</dbReference>
<accession>A0A345BYA1</accession>
<protein>
    <recommendedName>
        <fullName evidence="8">CopC domain-containing protein</fullName>
    </recommendedName>
</protein>
<evidence type="ECO:0000256" key="5">
    <source>
        <dbReference type="SAM" id="MobiDB-lite"/>
    </source>
</evidence>
<keyword evidence="3 7" id="KW-0732">Signal</keyword>
<evidence type="ECO:0000259" key="8">
    <source>
        <dbReference type="Pfam" id="PF04234"/>
    </source>
</evidence>
<feature type="signal peptide" evidence="7">
    <location>
        <begin position="1"/>
        <end position="28"/>
    </location>
</feature>
<dbReference type="PANTHER" id="PTHR34820:SF4">
    <property type="entry name" value="INNER MEMBRANE PROTEIN YEBZ"/>
    <property type="match status" value="1"/>
</dbReference>
<evidence type="ECO:0000256" key="6">
    <source>
        <dbReference type="SAM" id="Phobius"/>
    </source>
</evidence>
<evidence type="ECO:0000313" key="10">
    <source>
        <dbReference type="Proteomes" id="UP000252100"/>
    </source>
</evidence>
<dbReference type="GO" id="GO:0030313">
    <property type="term" value="C:cell envelope"/>
    <property type="evidence" value="ECO:0007669"/>
    <property type="project" value="UniProtKB-SubCell"/>
</dbReference>
<dbReference type="GO" id="GO:0005507">
    <property type="term" value="F:copper ion binding"/>
    <property type="evidence" value="ECO:0007669"/>
    <property type="project" value="InterPro"/>
</dbReference>
<dbReference type="AlphaFoldDB" id="A0A345BYA1"/>
<organism evidence="9 10">
    <name type="scientific">Salicibibacter kimchii</name>
    <dbReference type="NCBI Taxonomy" id="2099786"/>
    <lineage>
        <taxon>Bacteria</taxon>
        <taxon>Bacillati</taxon>
        <taxon>Bacillota</taxon>
        <taxon>Bacilli</taxon>
        <taxon>Bacillales</taxon>
        <taxon>Bacillaceae</taxon>
        <taxon>Salicibibacter</taxon>
    </lineage>
</organism>
<dbReference type="RefSeq" id="WP_114372261.1">
    <property type="nucleotide sequence ID" value="NZ_CP031092.1"/>
</dbReference>
<feature type="transmembrane region" description="Helical" evidence="6">
    <location>
        <begin position="177"/>
        <end position="197"/>
    </location>
</feature>
<name>A0A345BYA1_9BACI</name>
<dbReference type="InterPro" id="IPR014755">
    <property type="entry name" value="Cu-Rt/internalin_Ig-like"/>
</dbReference>
<dbReference type="EMBL" id="CP031092">
    <property type="protein sequence ID" value="AXF55932.1"/>
    <property type="molecule type" value="Genomic_DNA"/>
</dbReference>
<sequence>MTFIKYLIILIISGVLSLSFMSVTSAHSHVEESEPAEDSTTEEDVDTIMLAFDAGIESATTATVSDDEGEEYEITEESVESPDYVATLAEPLPSGDFTVEWQALGEDGHTTEGEVVFTVDTDEAIDEEDETVNGTENLVEQESGEEEANEEEAATEAVSTQEEETAAAETTEADGGAGWMMTAVLALIIIGAFVFFITRRNKA</sequence>
<evidence type="ECO:0000256" key="3">
    <source>
        <dbReference type="ARBA" id="ARBA00022729"/>
    </source>
</evidence>
<feature type="chain" id="PRO_5016725249" description="CopC domain-containing protein" evidence="7">
    <location>
        <begin position="29"/>
        <end position="203"/>
    </location>
</feature>
<evidence type="ECO:0000313" key="9">
    <source>
        <dbReference type="EMBL" id="AXF55932.1"/>
    </source>
</evidence>
<proteinExistence type="predicted"/>
<evidence type="ECO:0000256" key="2">
    <source>
        <dbReference type="ARBA" id="ARBA00022723"/>
    </source>
</evidence>
<reference evidence="9 10" key="1">
    <citation type="journal article" date="2018" name="J. Microbiol.">
        <title>Salicibibacter kimchii gen. nov., sp. nov., a moderately halophilic and alkalitolerant bacterium in the family Bacillaceae, isolated from kimchi.</title>
        <authorList>
            <person name="Jang J.Y."/>
            <person name="Oh Y.J."/>
            <person name="Lim S.K."/>
            <person name="Park H.K."/>
            <person name="Lee C."/>
            <person name="Kim J.Y."/>
            <person name="Lee M.A."/>
            <person name="Choi H.J."/>
        </authorList>
    </citation>
    <scope>NUCLEOTIDE SEQUENCE [LARGE SCALE GENOMIC DNA]</scope>
    <source>
        <strain evidence="9 10">NKC1-1</strain>
    </source>
</reference>
<evidence type="ECO:0000256" key="4">
    <source>
        <dbReference type="ARBA" id="ARBA00023008"/>
    </source>
</evidence>
<dbReference type="Proteomes" id="UP000252100">
    <property type="component" value="Chromosome"/>
</dbReference>
<feature type="region of interest" description="Disordered" evidence="5">
    <location>
        <begin position="130"/>
        <end position="174"/>
    </location>
</feature>
<dbReference type="Pfam" id="PF04234">
    <property type="entry name" value="CopC"/>
    <property type="match status" value="1"/>
</dbReference>
<dbReference type="KEGG" id="rue:DT065_07770"/>
<dbReference type="SUPFAM" id="SSF81296">
    <property type="entry name" value="E set domains"/>
    <property type="match status" value="1"/>
</dbReference>
<evidence type="ECO:0000256" key="1">
    <source>
        <dbReference type="ARBA" id="ARBA00004196"/>
    </source>
</evidence>
<dbReference type="InterPro" id="IPR014756">
    <property type="entry name" value="Ig_E-set"/>
</dbReference>
<keyword evidence="6" id="KW-0812">Transmembrane</keyword>
<keyword evidence="2" id="KW-0479">Metal-binding</keyword>
<evidence type="ECO:0000256" key="7">
    <source>
        <dbReference type="SAM" id="SignalP"/>
    </source>
</evidence>
<dbReference type="GO" id="GO:0042597">
    <property type="term" value="C:periplasmic space"/>
    <property type="evidence" value="ECO:0007669"/>
    <property type="project" value="InterPro"/>
</dbReference>
<feature type="compositionally biased region" description="Acidic residues" evidence="5">
    <location>
        <begin position="142"/>
        <end position="154"/>
    </location>
</feature>
<dbReference type="InterPro" id="IPR007348">
    <property type="entry name" value="CopC_dom"/>
</dbReference>
<comment type="subcellular location">
    <subcellularLocation>
        <location evidence="1">Cell envelope</location>
    </subcellularLocation>
</comment>
<dbReference type="InterPro" id="IPR032694">
    <property type="entry name" value="CopC/D"/>
</dbReference>
<keyword evidence="10" id="KW-1185">Reference proteome</keyword>
<feature type="domain" description="CopC" evidence="8">
    <location>
        <begin position="27"/>
        <end position="119"/>
    </location>
</feature>
<dbReference type="OrthoDB" id="2353937at2"/>